<dbReference type="PANTHER" id="PTHR22106">
    <property type="entry name" value="COILED-COIL DOMAIN-CONTAINING PROTEIN 78"/>
    <property type="match status" value="1"/>
</dbReference>
<dbReference type="InterPro" id="IPR003034">
    <property type="entry name" value="SAP_dom"/>
</dbReference>
<dbReference type="GO" id="GO:0005737">
    <property type="term" value="C:cytoplasm"/>
    <property type="evidence" value="ECO:0007669"/>
    <property type="project" value="TreeGrafter"/>
</dbReference>
<keyword evidence="1" id="KW-0175">Coiled coil</keyword>
<evidence type="ECO:0000313" key="5">
    <source>
        <dbReference type="Proteomes" id="UP000013827"/>
    </source>
</evidence>
<feature type="region of interest" description="Disordered" evidence="2">
    <location>
        <begin position="161"/>
        <end position="209"/>
    </location>
</feature>
<dbReference type="PROSITE" id="PS50800">
    <property type="entry name" value="SAP"/>
    <property type="match status" value="1"/>
</dbReference>
<keyword evidence="5" id="KW-1185">Reference proteome</keyword>
<dbReference type="InterPro" id="IPR039873">
    <property type="entry name" value="CCDC78"/>
</dbReference>
<dbReference type="SMART" id="SM00513">
    <property type="entry name" value="SAP"/>
    <property type="match status" value="1"/>
</dbReference>
<feature type="coiled-coil region" evidence="1">
    <location>
        <begin position="344"/>
        <end position="406"/>
    </location>
</feature>
<evidence type="ECO:0000256" key="1">
    <source>
        <dbReference type="SAM" id="Coils"/>
    </source>
</evidence>
<evidence type="ECO:0000256" key="2">
    <source>
        <dbReference type="SAM" id="MobiDB-lite"/>
    </source>
</evidence>
<reference evidence="5" key="1">
    <citation type="journal article" date="2013" name="Nature">
        <title>Pan genome of the phytoplankton Emiliania underpins its global distribution.</title>
        <authorList>
            <person name="Read B.A."/>
            <person name="Kegel J."/>
            <person name="Klute M.J."/>
            <person name="Kuo A."/>
            <person name="Lefebvre S.C."/>
            <person name="Maumus F."/>
            <person name="Mayer C."/>
            <person name="Miller J."/>
            <person name="Monier A."/>
            <person name="Salamov A."/>
            <person name="Young J."/>
            <person name="Aguilar M."/>
            <person name="Claverie J.M."/>
            <person name="Frickenhaus S."/>
            <person name="Gonzalez K."/>
            <person name="Herman E.K."/>
            <person name="Lin Y.C."/>
            <person name="Napier J."/>
            <person name="Ogata H."/>
            <person name="Sarno A.F."/>
            <person name="Shmutz J."/>
            <person name="Schroeder D."/>
            <person name="de Vargas C."/>
            <person name="Verret F."/>
            <person name="von Dassow P."/>
            <person name="Valentin K."/>
            <person name="Van de Peer Y."/>
            <person name="Wheeler G."/>
            <person name="Dacks J.B."/>
            <person name="Delwiche C.F."/>
            <person name="Dyhrman S.T."/>
            <person name="Glockner G."/>
            <person name="John U."/>
            <person name="Richards T."/>
            <person name="Worden A.Z."/>
            <person name="Zhang X."/>
            <person name="Grigoriev I.V."/>
            <person name="Allen A.E."/>
            <person name="Bidle K."/>
            <person name="Borodovsky M."/>
            <person name="Bowler C."/>
            <person name="Brownlee C."/>
            <person name="Cock J.M."/>
            <person name="Elias M."/>
            <person name="Gladyshev V.N."/>
            <person name="Groth M."/>
            <person name="Guda C."/>
            <person name="Hadaegh A."/>
            <person name="Iglesias-Rodriguez M.D."/>
            <person name="Jenkins J."/>
            <person name="Jones B.M."/>
            <person name="Lawson T."/>
            <person name="Leese F."/>
            <person name="Lindquist E."/>
            <person name="Lobanov A."/>
            <person name="Lomsadze A."/>
            <person name="Malik S.B."/>
            <person name="Marsh M.E."/>
            <person name="Mackinder L."/>
            <person name="Mock T."/>
            <person name="Mueller-Roeber B."/>
            <person name="Pagarete A."/>
            <person name="Parker M."/>
            <person name="Probert I."/>
            <person name="Quesneville H."/>
            <person name="Raines C."/>
            <person name="Rensing S.A."/>
            <person name="Riano-Pachon D.M."/>
            <person name="Richier S."/>
            <person name="Rokitta S."/>
            <person name="Shiraiwa Y."/>
            <person name="Soanes D.M."/>
            <person name="van der Giezen M."/>
            <person name="Wahlund T.M."/>
            <person name="Williams B."/>
            <person name="Wilson W."/>
            <person name="Wolfe G."/>
            <person name="Wurch L.L."/>
        </authorList>
    </citation>
    <scope>NUCLEOTIDE SEQUENCE</scope>
</reference>
<dbReference type="OMA" id="TNIRDEC"/>
<dbReference type="EnsemblProtists" id="EOD24678">
    <property type="protein sequence ID" value="EOD24678"/>
    <property type="gene ID" value="EMIHUDRAFT_206752"/>
</dbReference>
<evidence type="ECO:0000259" key="3">
    <source>
        <dbReference type="PROSITE" id="PS50800"/>
    </source>
</evidence>
<name>A0A0D3JME3_EMIH1</name>
<feature type="compositionally biased region" description="Basic and acidic residues" evidence="2">
    <location>
        <begin position="795"/>
        <end position="861"/>
    </location>
</feature>
<dbReference type="GeneID" id="17270225"/>
<organism evidence="4 5">
    <name type="scientific">Emiliania huxleyi (strain CCMP1516)</name>
    <dbReference type="NCBI Taxonomy" id="280463"/>
    <lineage>
        <taxon>Eukaryota</taxon>
        <taxon>Haptista</taxon>
        <taxon>Haptophyta</taxon>
        <taxon>Prymnesiophyceae</taxon>
        <taxon>Isochrysidales</taxon>
        <taxon>Noelaerhabdaceae</taxon>
        <taxon>Emiliania</taxon>
    </lineage>
</organism>
<dbReference type="STRING" id="2903.R1CNY7"/>
<evidence type="ECO:0000313" key="4">
    <source>
        <dbReference type="EnsemblProtists" id="EOD24678"/>
    </source>
</evidence>
<dbReference type="HOGENOM" id="CLU_298180_0_0_1"/>
<dbReference type="KEGG" id="ehx:EMIHUDRAFT_206752"/>
<sequence>MGEPLRTVVRVKRAEAGYEGRDAGAGSLFIAGNALELAPPDRGDGVRHSYGAIYDSFASDQDLCEVEVRPLAASLATGLNAAVLVAGHCRSGREALFGAIAARAVEGIFEAMRQRLQAGDQAGGLTFTLTARYAFIPAASTVTTATGLPKSQWLQTLRPQEESLCAGRPPPPSSALQLELRQEHKGRSAAPDRRRSSSEEASGGGGGGGDADLVSSLLLADVETNALGDGLASGLRQLLSGPGSAHAAHSGPALLLRDAVGGNCKTVLLGTVAPEDFAESCATLQLVAQGAGFVNFPLVNDAHHRWVSLQLQEQLSAAEGRLQHGVDLLEEDRRALPNQLHGAAARLQALVDQMQQDAKGAAGEKQKLMAEVLELRTQYNGATGEVVALKEEVVATKQEKLALSKELVATQLSANEESAAQAEQIFSLEQEAIASADLLAQLQERAASLEADRDGKANALAELETTAETARLEAVSSQAQASSARAEALEAREREDDLALQLLNMSNASATAESRLADAAAQLEAAEREATAQRSRAQDAISEAEAARGEALKLAEEVSSLNVVMERQALSLQQDRLALQRTAVEAAEAQLERSQQAEARADRESHALGEERAAREAAVAEYEAEMGEARARETALRRALADQAAQLVAATRHLELLGGEVPETEQPAAAAVGGRAVAAAALEAAEAEAEATVKRVRSLKPKEVKEALAARGMSSKGKKDELLEQLAAAVQVNRALIDAYWRMRALAEPAALPSHAELLGEALVEPRSGRRAVPSELEKLLQREAEQLSTQLAKAKSELNTERDKGRTALEGSRAKLERQRTEERGLAEQAKEATRGLEEREAELSAAIERAEQAERRAQEAEAQLDGASGDAEATQRALLHKLSREAEDEQVSVAELQRQVAALSAERAELQRQLDEAKTTAEPPFPTEDGQAARTIAARNGELRELRWKARELVESQASLERERSELKRRAMAAEEQLAEMQRFLPQHIGKYQKEIVRLRESLKARG</sequence>
<feature type="compositionally biased region" description="Basic and acidic residues" evidence="2">
    <location>
        <begin position="180"/>
        <end position="198"/>
    </location>
</feature>
<feature type="region of interest" description="Disordered" evidence="2">
    <location>
        <begin position="791"/>
        <end position="874"/>
    </location>
</feature>
<proteinExistence type="predicted"/>
<dbReference type="RefSeq" id="XP_005777107.1">
    <property type="nucleotide sequence ID" value="XM_005777050.1"/>
</dbReference>
<dbReference type="AlphaFoldDB" id="A0A0D3JME3"/>
<accession>A0A0D3JME3</accession>
<reference evidence="4" key="2">
    <citation type="submission" date="2024-10" db="UniProtKB">
        <authorList>
            <consortium name="EnsemblProtists"/>
        </authorList>
    </citation>
    <scope>IDENTIFICATION</scope>
</reference>
<feature type="domain" description="SAP" evidence="3">
    <location>
        <begin position="696"/>
        <end position="730"/>
    </location>
</feature>
<dbReference type="PaxDb" id="2903-EOD24678"/>
<feature type="coiled-coil region" evidence="1">
    <location>
        <begin position="439"/>
        <end position="639"/>
    </location>
</feature>
<protein>
    <recommendedName>
        <fullName evidence="3">SAP domain-containing protein</fullName>
    </recommendedName>
</protein>
<dbReference type="PANTHER" id="PTHR22106:SF5">
    <property type="entry name" value="COILED-COIL DOMAIN-CONTAINING PROTEIN 78"/>
    <property type="match status" value="1"/>
</dbReference>
<dbReference type="Proteomes" id="UP000013827">
    <property type="component" value="Unassembled WGS sequence"/>
</dbReference>